<dbReference type="Proteomes" id="UP000179059">
    <property type="component" value="Unassembled WGS sequence"/>
</dbReference>
<dbReference type="InterPro" id="IPR036291">
    <property type="entry name" value="NAD(P)-bd_dom_sf"/>
</dbReference>
<feature type="binding site" evidence="4">
    <location>
        <begin position="152"/>
        <end position="154"/>
    </location>
    <ligand>
        <name>D-glyceraldehyde 3-phosphate</name>
        <dbReference type="ChEBI" id="CHEBI:59776"/>
    </ligand>
</feature>
<feature type="binding site" evidence="5">
    <location>
        <position position="33"/>
    </location>
    <ligand>
        <name>NAD(+)</name>
        <dbReference type="ChEBI" id="CHEBI:57540"/>
    </ligand>
</feature>
<evidence type="ECO:0000256" key="4">
    <source>
        <dbReference type="PIRSR" id="PIRSR000149-2"/>
    </source>
</evidence>
<feature type="binding site" evidence="4">
    <location>
        <begin position="213"/>
        <end position="214"/>
    </location>
    <ligand>
        <name>D-glyceraldehyde 3-phosphate</name>
        <dbReference type="ChEBI" id="CHEBI:59776"/>
    </ligand>
</feature>
<evidence type="ECO:0000259" key="8">
    <source>
        <dbReference type="SMART" id="SM00846"/>
    </source>
</evidence>
<feature type="binding site" evidence="4">
    <location>
        <position position="236"/>
    </location>
    <ligand>
        <name>D-glyceraldehyde 3-phosphate</name>
        <dbReference type="ChEBI" id="CHEBI:59776"/>
    </ligand>
</feature>
<evidence type="ECO:0000256" key="6">
    <source>
        <dbReference type="PIRSR" id="PIRSR000149-4"/>
    </source>
</evidence>
<feature type="binding site" evidence="5">
    <location>
        <position position="319"/>
    </location>
    <ligand>
        <name>NAD(+)</name>
        <dbReference type="ChEBI" id="CHEBI:57540"/>
    </ligand>
</feature>
<sequence>MTKIAINGFGRIGRLFFRQAFAAPQLEIVAINDLGDLPNLAYLLKYDTVYGRWDKNVEVKDGALAVDGKNIKVLQEKDPANLPWKDLGVDIAVESTGFFESFEKAKAHLAAGAKRAILTAPAKDEDGPGGMTVLIGVNDGDMQAAPLTSNGSCTTNAAAPVIQVLSENPGIVKAILNTVHGMTATQSLTDSPAKGSDLRRGRAAAHNIVPSTTGAAIAVTRVVPELKGKFDGMAMRVPVISGSIADVTFIAKRKVTAEEINDILRKAAAEPRWQGILKVTDDQLVSSDILGEPYGAIVDPAFTKVVDGDLVKVLSWYDNEAGYVSTLVKHVLKAAELL</sequence>
<protein>
    <submittedName>
        <fullName evidence="9">Type I glyceraldehyde-3-phosphate dehydrogenase</fullName>
    </submittedName>
</protein>
<feature type="domain" description="Glyceraldehyde 3-phosphate dehydrogenase NAD(P) binding" evidence="8">
    <location>
        <begin position="2"/>
        <end position="153"/>
    </location>
</feature>
<dbReference type="FunFam" id="3.40.50.720:FF:000001">
    <property type="entry name" value="Glyceraldehyde-3-phosphate dehydrogenase"/>
    <property type="match status" value="1"/>
</dbReference>
<comment type="caution">
    <text evidence="9">The sequence shown here is derived from an EMBL/GenBank/DDBJ whole genome shotgun (WGS) entry which is preliminary data.</text>
</comment>
<dbReference type="GO" id="GO:0016620">
    <property type="term" value="F:oxidoreductase activity, acting on the aldehyde or oxo group of donors, NAD or NADP as acceptor"/>
    <property type="evidence" value="ECO:0007669"/>
    <property type="project" value="InterPro"/>
</dbReference>
<dbReference type="InterPro" id="IPR020831">
    <property type="entry name" value="GlycerAld/Erythrose_P_DH"/>
</dbReference>
<evidence type="ECO:0000256" key="2">
    <source>
        <dbReference type="ARBA" id="ARBA00023002"/>
    </source>
</evidence>
<evidence type="ECO:0000256" key="5">
    <source>
        <dbReference type="PIRSR" id="PIRSR000149-3"/>
    </source>
</evidence>
<evidence type="ECO:0000256" key="3">
    <source>
        <dbReference type="PIRSR" id="PIRSR000149-1"/>
    </source>
</evidence>
<dbReference type="Gene3D" id="3.30.360.10">
    <property type="entry name" value="Dihydrodipicolinate Reductase, domain 2"/>
    <property type="match status" value="1"/>
</dbReference>
<gene>
    <name evidence="9" type="ORF">A2855_00310</name>
</gene>
<proteinExistence type="inferred from homology"/>
<dbReference type="SUPFAM" id="SSF51735">
    <property type="entry name" value="NAD(P)-binding Rossmann-fold domains"/>
    <property type="match status" value="1"/>
</dbReference>
<keyword evidence="5" id="KW-0520">NAD</keyword>
<dbReference type="FunFam" id="3.30.360.10:FF:000002">
    <property type="entry name" value="Glyceraldehyde-3-phosphate dehydrogenase"/>
    <property type="match status" value="1"/>
</dbReference>
<evidence type="ECO:0000313" key="10">
    <source>
        <dbReference type="Proteomes" id="UP000179059"/>
    </source>
</evidence>
<dbReference type="Pfam" id="PF02800">
    <property type="entry name" value="Gp_dh_C"/>
    <property type="match status" value="1"/>
</dbReference>
<dbReference type="AlphaFoldDB" id="A0A1G2CB62"/>
<dbReference type="STRING" id="1798647.A2855_00310"/>
<dbReference type="GO" id="GO:0050661">
    <property type="term" value="F:NADP binding"/>
    <property type="evidence" value="ECO:0007669"/>
    <property type="project" value="InterPro"/>
</dbReference>
<evidence type="ECO:0000313" key="9">
    <source>
        <dbReference type="EMBL" id="OGY97707.1"/>
    </source>
</evidence>
<feature type="binding site" evidence="5">
    <location>
        <position position="119"/>
    </location>
    <ligand>
        <name>NAD(+)</name>
        <dbReference type="ChEBI" id="CHEBI:57540"/>
    </ligand>
</feature>
<dbReference type="GO" id="GO:0051287">
    <property type="term" value="F:NAD binding"/>
    <property type="evidence" value="ECO:0007669"/>
    <property type="project" value="InterPro"/>
</dbReference>
<dbReference type="PIRSF" id="PIRSF000149">
    <property type="entry name" value="GAP_DH"/>
    <property type="match status" value="1"/>
</dbReference>
<organism evidence="9 10">
    <name type="scientific">Candidatus Liptonbacteria bacterium RIFCSPHIGHO2_01_FULL_57_28</name>
    <dbReference type="NCBI Taxonomy" id="1798647"/>
    <lineage>
        <taxon>Bacteria</taxon>
        <taxon>Candidatus Liptoniibacteriota</taxon>
    </lineage>
</organism>
<feature type="site" description="Activates thiol group during catalysis" evidence="6">
    <location>
        <position position="180"/>
    </location>
</feature>
<dbReference type="CDD" id="cd18126">
    <property type="entry name" value="GAPDH_I_C"/>
    <property type="match status" value="1"/>
</dbReference>
<comment type="similarity">
    <text evidence="1 7">Belongs to the glyceraldehyde-3-phosphate dehydrogenase family.</text>
</comment>
<evidence type="ECO:0000256" key="7">
    <source>
        <dbReference type="RuleBase" id="RU000397"/>
    </source>
</evidence>
<dbReference type="EMBL" id="MHKX01000026">
    <property type="protein sequence ID" value="OGY97707.1"/>
    <property type="molecule type" value="Genomic_DNA"/>
</dbReference>
<feature type="active site" description="Nucleophile" evidence="3">
    <location>
        <position position="153"/>
    </location>
</feature>
<keyword evidence="2" id="KW-0560">Oxidoreductase</keyword>
<feature type="binding site" evidence="4">
    <location>
        <position position="183"/>
    </location>
    <ligand>
        <name>D-glyceraldehyde 3-phosphate</name>
        <dbReference type="ChEBI" id="CHEBI:59776"/>
    </ligand>
</feature>
<dbReference type="CDD" id="cd05214">
    <property type="entry name" value="GAPDH_I_N"/>
    <property type="match status" value="1"/>
</dbReference>
<accession>A0A1G2CB62</accession>
<dbReference type="GO" id="GO:0006006">
    <property type="term" value="P:glucose metabolic process"/>
    <property type="evidence" value="ECO:0007669"/>
    <property type="project" value="InterPro"/>
</dbReference>
<reference evidence="9 10" key="1">
    <citation type="journal article" date="2016" name="Nat. Commun.">
        <title>Thousands of microbial genomes shed light on interconnected biogeochemical processes in an aquifer system.</title>
        <authorList>
            <person name="Anantharaman K."/>
            <person name="Brown C.T."/>
            <person name="Hug L.A."/>
            <person name="Sharon I."/>
            <person name="Castelle C.J."/>
            <person name="Probst A.J."/>
            <person name="Thomas B.C."/>
            <person name="Singh A."/>
            <person name="Wilkins M.J."/>
            <person name="Karaoz U."/>
            <person name="Brodie E.L."/>
            <person name="Williams K.H."/>
            <person name="Hubbard S.S."/>
            <person name="Banfield J.F."/>
        </authorList>
    </citation>
    <scope>NUCLEOTIDE SEQUENCE [LARGE SCALE GENOMIC DNA]</scope>
</reference>
<dbReference type="SUPFAM" id="SSF55347">
    <property type="entry name" value="Glyceraldehyde-3-phosphate dehydrogenase-like, C-terminal domain"/>
    <property type="match status" value="1"/>
</dbReference>
<dbReference type="Gene3D" id="3.40.50.720">
    <property type="entry name" value="NAD(P)-binding Rossmann-like Domain"/>
    <property type="match status" value="1"/>
</dbReference>
<dbReference type="InterPro" id="IPR006424">
    <property type="entry name" value="Glyceraldehyde-3-P_DH_1"/>
</dbReference>
<keyword evidence="5" id="KW-0547">Nucleotide-binding</keyword>
<dbReference type="Pfam" id="PF00044">
    <property type="entry name" value="Gp_dh_N"/>
    <property type="match status" value="1"/>
</dbReference>
<dbReference type="InterPro" id="IPR020828">
    <property type="entry name" value="GlycerAld_3-P_DH_NAD(P)-bd"/>
</dbReference>
<dbReference type="InterPro" id="IPR020829">
    <property type="entry name" value="GlycerAld_3-P_DH_cat"/>
</dbReference>
<name>A0A1G2CB62_9BACT</name>
<dbReference type="PANTHER" id="PTHR43148">
    <property type="entry name" value="GLYCERALDEHYDE-3-PHOSPHATE DEHYDROGENASE 2"/>
    <property type="match status" value="1"/>
</dbReference>
<evidence type="ECO:0000256" key="1">
    <source>
        <dbReference type="ARBA" id="ARBA00007406"/>
    </source>
</evidence>
<dbReference type="SMART" id="SM00846">
    <property type="entry name" value="Gp_dh_N"/>
    <property type="match status" value="1"/>
</dbReference>
<feature type="binding site" evidence="5">
    <location>
        <begin position="11"/>
        <end position="12"/>
    </location>
    <ligand>
        <name>NAD(+)</name>
        <dbReference type="ChEBI" id="CHEBI:57540"/>
    </ligand>
</feature>
<dbReference type="PRINTS" id="PR00078">
    <property type="entry name" value="G3PDHDRGNASE"/>
</dbReference>
<dbReference type="NCBIfam" id="TIGR01534">
    <property type="entry name" value="GAPDH-I"/>
    <property type="match status" value="1"/>
</dbReference>